<evidence type="ECO:0000259" key="5">
    <source>
        <dbReference type="Pfam" id="PF10516"/>
    </source>
</evidence>
<dbReference type="InterPro" id="IPR051730">
    <property type="entry name" value="NASP-like"/>
</dbReference>
<feature type="region of interest" description="Disordered" evidence="4">
    <location>
        <begin position="366"/>
        <end position="399"/>
    </location>
</feature>
<dbReference type="InterPro" id="IPR019544">
    <property type="entry name" value="Tetratricopeptide_SHNi-TPR_dom"/>
</dbReference>
<evidence type="ECO:0000256" key="2">
    <source>
        <dbReference type="ARBA" id="ARBA00022803"/>
    </source>
</evidence>
<dbReference type="GO" id="GO:0006335">
    <property type="term" value="P:DNA replication-dependent chromatin assembly"/>
    <property type="evidence" value="ECO:0007669"/>
    <property type="project" value="TreeGrafter"/>
</dbReference>
<keyword evidence="2" id="KW-0802">TPR repeat</keyword>
<dbReference type="PANTHER" id="PTHR15081:SF1">
    <property type="entry name" value="NUCLEAR AUTOANTIGENIC SPERM PROTEIN"/>
    <property type="match status" value="1"/>
</dbReference>
<keyword evidence="7" id="KW-1185">Reference proteome</keyword>
<dbReference type="Pfam" id="PF10516">
    <property type="entry name" value="SHNi-TPR"/>
    <property type="match status" value="1"/>
</dbReference>
<evidence type="ECO:0000256" key="4">
    <source>
        <dbReference type="SAM" id="MobiDB-lite"/>
    </source>
</evidence>
<keyword evidence="3" id="KW-0175">Coiled coil</keyword>
<keyword evidence="1" id="KW-0677">Repeat</keyword>
<dbReference type="GO" id="GO:0005654">
    <property type="term" value="C:nucleoplasm"/>
    <property type="evidence" value="ECO:0007669"/>
    <property type="project" value="TreeGrafter"/>
</dbReference>
<feature type="compositionally biased region" description="Acidic residues" evidence="4">
    <location>
        <begin position="124"/>
        <end position="142"/>
    </location>
</feature>
<evidence type="ECO:0000256" key="3">
    <source>
        <dbReference type="SAM" id="Coils"/>
    </source>
</evidence>
<protein>
    <recommendedName>
        <fullName evidence="5">Tetratricopeptide SHNi-TPR domain-containing protein</fullName>
    </recommendedName>
</protein>
<reference evidence="6" key="1">
    <citation type="submission" date="2023-02" db="EMBL/GenBank/DDBJ databases">
        <title>Mating type loci evolution in Malassezia.</title>
        <authorList>
            <person name="Coelho M.A."/>
        </authorList>
    </citation>
    <scope>NUCLEOTIDE SEQUENCE</scope>
    <source>
        <strain evidence="6">CBS 14136</strain>
    </source>
</reference>
<dbReference type="EMBL" id="CP118375">
    <property type="protein sequence ID" value="WFD41832.1"/>
    <property type="molecule type" value="Genomic_DNA"/>
</dbReference>
<accession>A0AAF0JCD1</accession>
<organism evidence="6 7">
    <name type="scientific">Malassezia psittaci</name>
    <dbReference type="NCBI Taxonomy" id="1821823"/>
    <lineage>
        <taxon>Eukaryota</taxon>
        <taxon>Fungi</taxon>
        <taxon>Dikarya</taxon>
        <taxon>Basidiomycota</taxon>
        <taxon>Ustilaginomycotina</taxon>
        <taxon>Malasseziomycetes</taxon>
        <taxon>Malasseziales</taxon>
        <taxon>Malasseziaceae</taxon>
        <taxon>Malassezia</taxon>
    </lineage>
</organism>
<dbReference type="GO" id="GO:0042393">
    <property type="term" value="F:histone binding"/>
    <property type="evidence" value="ECO:0007669"/>
    <property type="project" value="TreeGrafter"/>
</dbReference>
<evidence type="ECO:0000256" key="1">
    <source>
        <dbReference type="ARBA" id="ARBA00022737"/>
    </source>
</evidence>
<feature type="coiled-coil region" evidence="3">
    <location>
        <begin position="309"/>
        <end position="336"/>
    </location>
</feature>
<feature type="domain" description="Tetratricopeptide SHNi-TPR" evidence="5">
    <location>
        <begin position="204"/>
        <end position="237"/>
    </location>
</feature>
<feature type="compositionally biased region" description="Basic and acidic residues" evidence="4">
    <location>
        <begin position="104"/>
        <end position="113"/>
    </location>
</feature>
<dbReference type="AlphaFoldDB" id="A0AAF0JCD1"/>
<feature type="region of interest" description="Disordered" evidence="4">
    <location>
        <begin position="103"/>
        <end position="142"/>
    </location>
</feature>
<proteinExistence type="predicted"/>
<dbReference type="GO" id="GO:0034080">
    <property type="term" value="P:CENP-A containing chromatin assembly"/>
    <property type="evidence" value="ECO:0007669"/>
    <property type="project" value="TreeGrafter"/>
</dbReference>
<dbReference type="Proteomes" id="UP001214628">
    <property type="component" value="Chromosome 1"/>
</dbReference>
<name>A0AAF0JCD1_9BASI</name>
<dbReference type="PANTHER" id="PTHR15081">
    <property type="entry name" value="NUCLEAR AUTOANTIGENIC SPERM PROTEIN NASP -RELATED"/>
    <property type="match status" value="1"/>
</dbReference>
<dbReference type="InterPro" id="IPR011990">
    <property type="entry name" value="TPR-like_helical_dom_sf"/>
</dbReference>
<sequence>MSSKSSVVSLADNVKQQLDEAARSFALKKYEQTADLLASALEELRESYGEDAPELAPVLHQYGRALLEHVIEAGGALGNGGAVDTQPTAEKAVDSSLDAIASGKEVEQAEEQSKASGKRKALDESETNEEGQEDQEEEEEDDDLAVAFAVLDLARVILERILTTSASQPATSQDTSSRTNQSAELKTLAGEILDEKALIAELGEVYNDLGDVGLESENFEQASEDYASSLRLLSPLLKPYSRRLSDAHLRLGLALEFHPDTSRREAAVAQVEQASNILKRRLVQLEEPKKSPSDEYIISEKDNIGAFDADQLQREIRDVKEVLKDVEAKLDEMKNSPESLKADGTLANPELEATIREAFLNAAKSATEENTSFRTTEKNVDQPVNNLNTRVKKKQKSQP</sequence>
<feature type="compositionally biased region" description="Basic residues" evidence="4">
    <location>
        <begin position="390"/>
        <end position="399"/>
    </location>
</feature>
<evidence type="ECO:0000313" key="6">
    <source>
        <dbReference type="EMBL" id="WFD41832.1"/>
    </source>
</evidence>
<gene>
    <name evidence="6" type="ORF">MPSI1_000468</name>
</gene>
<dbReference type="Gene3D" id="1.25.40.10">
    <property type="entry name" value="Tetratricopeptide repeat domain"/>
    <property type="match status" value="1"/>
</dbReference>
<evidence type="ECO:0000313" key="7">
    <source>
        <dbReference type="Proteomes" id="UP001214628"/>
    </source>
</evidence>